<reference evidence="1" key="1">
    <citation type="submission" date="2024-03" db="EMBL/GenBank/DDBJ databases">
        <title>Diverse circular DNA viruses in blood, oral, and fecal samples of captive lemurs.</title>
        <authorList>
            <person name="Paietta E.N."/>
            <person name="Kraberger S."/>
            <person name="Lund M.C."/>
            <person name="Custer J.M."/>
            <person name="Vargas K.M."/>
            <person name="Ehmke E.E."/>
            <person name="Yoder A.D."/>
            <person name="Varsani A."/>
        </authorList>
    </citation>
    <scope>NUCLEOTIDE SEQUENCE</scope>
    <source>
        <strain evidence="1">Duke_28FS_1</strain>
    </source>
</reference>
<name>A0AAU8B787_9CAUD</name>
<protein>
    <submittedName>
        <fullName evidence="1">Uncharacterized protein</fullName>
    </submittedName>
</protein>
<evidence type="ECO:0000313" key="1">
    <source>
        <dbReference type="EMBL" id="XCD07466.1"/>
    </source>
</evidence>
<organism evidence="1">
    <name type="scientific">Dulem virus 39</name>
    <dbReference type="NCBI Taxonomy" id="3145757"/>
    <lineage>
        <taxon>Viruses</taxon>
        <taxon>Duplodnaviria</taxon>
        <taxon>Heunggongvirae</taxon>
        <taxon>Uroviricota</taxon>
        <taxon>Caudoviricetes</taxon>
    </lineage>
</organism>
<sequence length="36" mass="4207">MLTENSKLQSTSLLQMQTCVIIKRNLHPLVKRQKII</sequence>
<dbReference type="EMBL" id="PP511791">
    <property type="protein sequence ID" value="XCD07466.1"/>
    <property type="molecule type" value="Genomic_DNA"/>
</dbReference>
<accession>A0AAU8B787</accession>
<proteinExistence type="predicted"/>